<gene>
    <name evidence="3" type="ORF">g.31364</name>
    <name evidence="2" type="ORF">g.31365</name>
</gene>
<feature type="region of interest" description="Disordered" evidence="1">
    <location>
        <begin position="23"/>
        <end position="45"/>
    </location>
</feature>
<dbReference type="EMBL" id="GDJX01012470">
    <property type="protein sequence ID" value="JAT55466.1"/>
    <property type="molecule type" value="Transcribed_RNA"/>
</dbReference>
<dbReference type="AlphaFoldDB" id="A0A1D1YLE6"/>
<name>A0A1D1YLE6_9ARAE</name>
<evidence type="ECO:0000256" key="1">
    <source>
        <dbReference type="SAM" id="MobiDB-lite"/>
    </source>
</evidence>
<evidence type="ECO:0000313" key="3">
    <source>
        <dbReference type="EMBL" id="JAT61036.1"/>
    </source>
</evidence>
<organism evidence="2">
    <name type="scientific">Anthurium amnicola</name>
    <dbReference type="NCBI Taxonomy" id="1678845"/>
    <lineage>
        <taxon>Eukaryota</taxon>
        <taxon>Viridiplantae</taxon>
        <taxon>Streptophyta</taxon>
        <taxon>Embryophyta</taxon>
        <taxon>Tracheophyta</taxon>
        <taxon>Spermatophyta</taxon>
        <taxon>Magnoliopsida</taxon>
        <taxon>Liliopsida</taxon>
        <taxon>Araceae</taxon>
        <taxon>Pothoideae</taxon>
        <taxon>Potheae</taxon>
        <taxon>Anthurium</taxon>
    </lineage>
</organism>
<dbReference type="EMBL" id="GDJX01006900">
    <property type="protein sequence ID" value="JAT61036.1"/>
    <property type="molecule type" value="Transcribed_RNA"/>
</dbReference>
<proteinExistence type="predicted"/>
<protein>
    <submittedName>
        <fullName evidence="2">Uncharacterized protein</fullName>
    </submittedName>
</protein>
<accession>A0A1D1YLE6</accession>
<feature type="compositionally biased region" description="Polar residues" evidence="1">
    <location>
        <begin position="30"/>
        <end position="44"/>
    </location>
</feature>
<evidence type="ECO:0000313" key="2">
    <source>
        <dbReference type="EMBL" id="JAT55466.1"/>
    </source>
</evidence>
<reference evidence="2" key="1">
    <citation type="submission" date="2015-07" db="EMBL/GenBank/DDBJ databases">
        <title>Transcriptome Assembly of Anthurium amnicola.</title>
        <authorList>
            <person name="Suzuki J."/>
        </authorList>
    </citation>
    <scope>NUCLEOTIDE SEQUENCE</scope>
</reference>
<sequence length="112" mass="12318">MPPANGRAAEVRTRRESEDILIGGAEHSRCPSTQPGYTVNSSAPDNFDRSRLLIIDTQLHTIPAEGQCCAPLFLQFHDLFSPIEVCVELNATIGIYCSLPSLGFFWRARGPT</sequence>